<dbReference type="NCBIfam" id="TIGR00168">
    <property type="entry name" value="infC"/>
    <property type="match status" value="1"/>
</dbReference>
<dbReference type="FunFam" id="3.10.20.80:FF:000001">
    <property type="entry name" value="Translation initiation factor IF-3"/>
    <property type="match status" value="1"/>
</dbReference>
<dbReference type="GO" id="GO:0005829">
    <property type="term" value="C:cytosol"/>
    <property type="evidence" value="ECO:0007669"/>
    <property type="project" value="TreeGrafter"/>
</dbReference>
<dbReference type="SUPFAM" id="SSF55200">
    <property type="entry name" value="Translation initiation factor IF3, C-terminal domain"/>
    <property type="match status" value="1"/>
</dbReference>
<dbReference type="InterPro" id="IPR036788">
    <property type="entry name" value="T_IF-3_C_sf"/>
</dbReference>
<evidence type="ECO:0000256" key="1">
    <source>
        <dbReference type="ARBA" id="ARBA00005439"/>
    </source>
</evidence>
<evidence type="ECO:0000256" key="2">
    <source>
        <dbReference type="ARBA" id="ARBA00022540"/>
    </source>
</evidence>
<accession>A0AAW2H6A3</accession>
<keyword evidence="2" id="KW-0396">Initiation factor</keyword>
<dbReference type="AlphaFoldDB" id="A0AAW2H6A3"/>
<dbReference type="HAMAP" id="MF_00080">
    <property type="entry name" value="IF_3"/>
    <property type="match status" value="1"/>
</dbReference>
<gene>
    <name evidence="5" type="ORF">PYX00_010873</name>
</gene>
<dbReference type="PROSITE" id="PS00938">
    <property type="entry name" value="IF3"/>
    <property type="match status" value="1"/>
</dbReference>
<dbReference type="EMBL" id="JARGDH010000065">
    <property type="protein sequence ID" value="KAL0263936.1"/>
    <property type="molecule type" value="Genomic_DNA"/>
</dbReference>
<dbReference type="InterPro" id="IPR001288">
    <property type="entry name" value="Translation_initiation_fac_3"/>
</dbReference>
<dbReference type="SUPFAM" id="SSF54364">
    <property type="entry name" value="Translation initiation factor IF3, N-terminal domain"/>
    <property type="match status" value="1"/>
</dbReference>
<comment type="similarity">
    <text evidence="1">Belongs to the IF-3 family.</text>
</comment>
<dbReference type="Gene3D" id="3.30.110.10">
    <property type="entry name" value="Translation initiation factor 3 (IF-3), C-terminal domain"/>
    <property type="match status" value="2"/>
</dbReference>
<feature type="domain" description="Translation initiation factor 3 N-terminal" evidence="4">
    <location>
        <begin position="8"/>
        <end position="75"/>
    </location>
</feature>
<sequence>MAGKDLRINEEITAKEVRLIKQDGTQTVLPFGQALLQAQEASLDLVEVSPSAIPPVCRILDYGKYKFEQEKRAKESKKKQKVIKVKEIRMQAKISNHDLDFKAKHGRELAHTDLGRAILQRMLDMINTVKEAQKALSYVLEQAPKMEGRSMYMVLAPKKD</sequence>
<dbReference type="PANTHER" id="PTHR10938">
    <property type="entry name" value="TRANSLATION INITIATION FACTOR IF-3"/>
    <property type="match status" value="1"/>
</dbReference>
<dbReference type="PANTHER" id="PTHR10938:SF0">
    <property type="entry name" value="TRANSLATION INITIATION FACTOR IF-3, MITOCHONDRIAL"/>
    <property type="match status" value="1"/>
</dbReference>
<proteinExistence type="inferred from homology"/>
<dbReference type="InterPro" id="IPR019814">
    <property type="entry name" value="Translation_initiation_fac_3_N"/>
</dbReference>
<dbReference type="GO" id="GO:0043022">
    <property type="term" value="F:ribosome binding"/>
    <property type="evidence" value="ECO:0007669"/>
    <property type="project" value="TreeGrafter"/>
</dbReference>
<dbReference type="GO" id="GO:0003743">
    <property type="term" value="F:translation initiation factor activity"/>
    <property type="evidence" value="ECO:0007669"/>
    <property type="project" value="UniProtKB-KW"/>
</dbReference>
<protein>
    <recommendedName>
        <fullName evidence="4">Translation initiation factor 3 N-terminal domain-containing protein</fullName>
    </recommendedName>
</protein>
<reference evidence="5" key="1">
    <citation type="journal article" date="2024" name="Gigascience">
        <title>Chromosome-level genome of the poultry shaft louse Menopon gallinae provides insight into the host-switching and adaptive evolution of parasitic lice.</title>
        <authorList>
            <person name="Xu Y."/>
            <person name="Ma L."/>
            <person name="Liu S."/>
            <person name="Liang Y."/>
            <person name="Liu Q."/>
            <person name="He Z."/>
            <person name="Tian L."/>
            <person name="Duan Y."/>
            <person name="Cai W."/>
            <person name="Li H."/>
            <person name="Song F."/>
        </authorList>
    </citation>
    <scope>NUCLEOTIDE SEQUENCE</scope>
    <source>
        <strain evidence="5">Cailab_2023a</strain>
    </source>
</reference>
<dbReference type="InterPro" id="IPR036787">
    <property type="entry name" value="T_IF-3_N_sf"/>
</dbReference>
<dbReference type="Pfam" id="PF05198">
    <property type="entry name" value="IF3_N"/>
    <property type="match status" value="1"/>
</dbReference>
<dbReference type="GO" id="GO:0032790">
    <property type="term" value="P:ribosome disassembly"/>
    <property type="evidence" value="ECO:0007669"/>
    <property type="project" value="TreeGrafter"/>
</dbReference>
<evidence type="ECO:0000259" key="4">
    <source>
        <dbReference type="Pfam" id="PF05198"/>
    </source>
</evidence>
<dbReference type="InterPro" id="IPR019813">
    <property type="entry name" value="Translation_initiation_fac3_CS"/>
</dbReference>
<organism evidence="5">
    <name type="scientific">Menopon gallinae</name>
    <name type="common">poultry shaft louse</name>
    <dbReference type="NCBI Taxonomy" id="328185"/>
    <lineage>
        <taxon>Eukaryota</taxon>
        <taxon>Metazoa</taxon>
        <taxon>Ecdysozoa</taxon>
        <taxon>Arthropoda</taxon>
        <taxon>Hexapoda</taxon>
        <taxon>Insecta</taxon>
        <taxon>Pterygota</taxon>
        <taxon>Neoptera</taxon>
        <taxon>Paraneoptera</taxon>
        <taxon>Psocodea</taxon>
        <taxon>Troctomorpha</taxon>
        <taxon>Phthiraptera</taxon>
        <taxon>Amblycera</taxon>
        <taxon>Menoponidae</taxon>
        <taxon>Menopon</taxon>
    </lineage>
</organism>
<evidence type="ECO:0000313" key="5">
    <source>
        <dbReference type="EMBL" id="KAL0263936.1"/>
    </source>
</evidence>
<dbReference type="GO" id="GO:0016020">
    <property type="term" value="C:membrane"/>
    <property type="evidence" value="ECO:0007669"/>
    <property type="project" value="TreeGrafter"/>
</dbReference>
<name>A0AAW2H6A3_9NEOP</name>
<dbReference type="Gene3D" id="3.10.20.80">
    <property type="entry name" value="Translation initiation factor 3 (IF-3), N-terminal domain"/>
    <property type="match status" value="1"/>
</dbReference>
<comment type="caution">
    <text evidence="5">The sequence shown here is derived from an EMBL/GenBank/DDBJ whole genome shotgun (WGS) entry which is preliminary data.</text>
</comment>
<evidence type="ECO:0000256" key="3">
    <source>
        <dbReference type="ARBA" id="ARBA00022917"/>
    </source>
</evidence>
<keyword evidence="3" id="KW-0648">Protein biosynthesis</keyword>